<dbReference type="EMBL" id="CP012801">
    <property type="protein sequence ID" value="ALJ62478.1"/>
    <property type="molecule type" value="Genomic_DNA"/>
</dbReference>
<dbReference type="KEGG" id="bcel:BcellWH2_05276"/>
<gene>
    <name evidence="1" type="ORF">BcellWH2_05276</name>
    <name evidence="2" type="ORF">F2Y81_19045</name>
</gene>
<name>A0A0P0GDE4_9BACE</name>
<dbReference type="PATRIC" id="fig|246787.4.peg.5448"/>
<evidence type="ECO:0000313" key="4">
    <source>
        <dbReference type="Proteomes" id="UP000448877"/>
    </source>
</evidence>
<accession>A0A0P0GDE4</accession>
<reference evidence="2 4" key="2">
    <citation type="journal article" date="2019" name="Nat. Med.">
        <title>A library of human gut bacterial isolates paired with longitudinal multiomics data enables mechanistic microbiome research.</title>
        <authorList>
            <person name="Poyet M."/>
            <person name="Groussin M."/>
            <person name="Gibbons S.M."/>
            <person name="Avila-Pacheco J."/>
            <person name="Jiang X."/>
            <person name="Kearney S.M."/>
            <person name="Perrotta A.R."/>
            <person name="Berdy B."/>
            <person name="Zhao S."/>
            <person name="Lieberman T.D."/>
            <person name="Swanson P.K."/>
            <person name="Smith M."/>
            <person name="Roesemann S."/>
            <person name="Alexander J.E."/>
            <person name="Rich S.A."/>
            <person name="Livny J."/>
            <person name="Vlamakis H."/>
            <person name="Clish C."/>
            <person name="Bullock K."/>
            <person name="Deik A."/>
            <person name="Scott J."/>
            <person name="Pierce K.A."/>
            <person name="Xavier R.J."/>
            <person name="Alm E.J."/>
        </authorList>
    </citation>
    <scope>NUCLEOTIDE SEQUENCE [LARGE SCALE GENOMIC DNA]</scope>
    <source>
        <strain evidence="2 4">BIOML-A6</strain>
    </source>
</reference>
<dbReference type="STRING" id="246787.BcellWH2_05276"/>
<dbReference type="GeneID" id="66308757"/>
<reference evidence="1 3" key="1">
    <citation type="journal article" date="2015" name="Science">
        <title>Genetic determinants of in vivo fitness and diet responsiveness in multiple human gut Bacteroides.</title>
        <authorList>
            <person name="Wu M."/>
            <person name="McNulty N.P."/>
            <person name="Rodionov D.A."/>
            <person name="Khoroshkin M.S."/>
            <person name="Griffin N.W."/>
            <person name="Cheng J."/>
            <person name="Latreille P."/>
            <person name="Kerstetter R.A."/>
            <person name="Terrapon N."/>
            <person name="Henrissat B."/>
            <person name="Osterman A.L."/>
            <person name="Gordon J.I."/>
        </authorList>
    </citation>
    <scope>NUCLEOTIDE SEQUENCE [LARGE SCALE GENOMIC DNA]</scope>
    <source>
        <strain evidence="1 3">WH2</strain>
    </source>
</reference>
<sequence>MELPPNPTEWYMQLLAPLSPDIKLDLICKLAESLKEKLPHSEKVTSKSEDFFETLSGAWEEDITNDKSGIEKAMEDVKAGRVDKAKDADELFKQILD</sequence>
<evidence type="ECO:0000313" key="2">
    <source>
        <dbReference type="EMBL" id="KAA5415035.1"/>
    </source>
</evidence>
<evidence type="ECO:0000313" key="1">
    <source>
        <dbReference type="EMBL" id="ALJ62478.1"/>
    </source>
</evidence>
<dbReference type="Proteomes" id="UP000061809">
    <property type="component" value="Chromosome"/>
</dbReference>
<dbReference type="AlphaFoldDB" id="A0A0P0GDE4"/>
<dbReference type="eggNOG" id="ENOG5030Z1R">
    <property type="taxonomic scope" value="Bacteria"/>
</dbReference>
<proteinExistence type="predicted"/>
<dbReference type="RefSeq" id="WP_007218621.1">
    <property type="nucleotide sequence ID" value="NZ_CABMLT010000019.1"/>
</dbReference>
<protein>
    <submittedName>
        <fullName evidence="1">Uncharacterized protein</fullName>
    </submittedName>
</protein>
<evidence type="ECO:0000313" key="3">
    <source>
        <dbReference type="Proteomes" id="UP000061809"/>
    </source>
</evidence>
<dbReference type="Proteomes" id="UP000448877">
    <property type="component" value="Unassembled WGS sequence"/>
</dbReference>
<organism evidence="1 3">
    <name type="scientific">Bacteroides cellulosilyticus</name>
    <dbReference type="NCBI Taxonomy" id="246787"/>
    <lineage>
        <taxon>Bacteria</taxon>
        <taxon>Pseudomonadati</taxon>
        <taxon>Bacteroidota</taxon>
        <taxon>Bacteroidia</taxon>
        <taxon>Bacteroidales</taxon>
        <taxon>Bacteroidaceae</taxon>
        <taxon>Bacteroides</taxon>
    </lineage>
</organism>
<dbReference type="EMBL" id="VVYV01000036">
    <property type="protein sequence ID" value="KAA5415035.1"/>
    <property type="molecule type" value="Genomic_DNA"/>
</dbReference>